<name>A0A7C5EQU4_9BACT</name>
<reference evidence="2" key="1">
    <citation type="journal article" date="2020" name="mSystems">
        <title>Genome- and Community-Level Interaction Insights into Carbon Utilization and Element Cycling Functions of Hydrothermarchaeota in Hydrothermal Sediment.</title>
        <authorList>
            <person name="Zhou Z."/>
            <person name="Liu Y."/>
            <person name="Xu W."/>
            <person name="Pan J."/>
            <person name="Luo Z.H."/>
            <person name="Li M."/>
        </authorList>
    </citation>
    <scope>NUCLEOTIDE SEQUENCE [LARGE SCALE GENOMIC DNA]</scope>
    <source>
        <strain evidence="2">SpSt-853</strain>
    </source>
</reference>
<feature type="domain" description="Sialidase" evidence="1">
    <location>
        <begin position="80"/>
        <end position="361"/>
    </location>
</feature>
<dbReference type="CDD" id="cd15482">
    <property type="entry name" value="Sialidase_non-viral"/>
    <property type="match status" value="1"/>
</dbReference>
<evidence type="ECO:0000313" key="2">
    <source>
        <dbReference type="EMBL" id="HGZ11603.1"/>
    </source>
</evidence>
<dbReference type="InterPro" id="IPR011040">
    <property type="entry name" value="Sialidase"/>
</dbReference>
<dbReference type="Gene3D" id="2.120.10.10">
    <property type="match status" value="1"/>
</dbReference>
<gene>
    <name evidence="2" type="ORF">ENW48_05250</name>
</gene>
<accession>A0A7C5EQU4</accession>
<dbReference type="PANTHER" id="PTHR43752">
    <property type="entry name" value="BNR/ASP-BOX REPEAT FAMILY PROTEIN"/>
    <property type="match status" value="1"/>
</dbReference>
<dbReference type="Pfam" id="PF13088">
    <property type="entry name" value="BNR_2"/>
    <property type="match status" value="1"/>
</dbReference>
<dbReference type="AlphaFoldDB" id="A0A7C5EQU4"/>
<dbReference type="InterPro" id="IPR036278">
    <property type="entry name" value="Sialidase_sf"/>
</dbReference>
<evidence type="ECO:0000259" key="1">
    <source>
        <dbReference type="Pfam" id="PF13088"/>
    </source>
</evidence>
<proteinExistence type="predicted"/>
<dbReference type="EMBL" id="DTKJ01000040">
    <property type="protein sequence ID" value="HGZ11603.1"/>
    <property type="molecule type" value="Genomic_DNA"/>
</dbReference>
<sequence length="389" mass="43474">MNLSRKVFLSILLVLLYLVPFLQKQVPGAKGFGEGLKILIPEQETGPEGQSPYFAEYFVNEARPGVMCHVSSIAPTQGHKLLCIWYAGTREAASDVAIYGAFFDLKLKTWSAPQVLLTPEQSSRELRRLVRKLGNAVAFNDSRGGLWLFYAAMVYGGWSATSLHYKVSWDGGLTWSPSRKLVLSPFFNLTNNLKNQGIILSQGAFLLPVYQEFIYKFSQLLLCFPGKSGLYYELRPLIKDGSAIQPSLIPVGPRGLTAFFRNGTNSPARFILRAVSSDLGRTWSDLTPTTLPHPGSGMAMTSLAEGAILGVINHSFKDRSNLTLVLSRDGGATWETLKTLENAPGREYSYPFIIKYRNNFHLTYTYERQRIKHVVFNEAWLKSIKGNND</sequence>
<protein>
    <recommendedName>
        <fullName evidence="1">Sialidase domain-containing protein</fullName>
    </recommendedName>
</protein>
<dbReference type="PANTHER" id="PTHR43752:SF2">
    <property type="entry name" value="BNR_ASP-BOX REPEAT FAMILY PROTEIN"/>
    <property type="match status" value="1"/>
</dbReference>
<dbReference type="SUPFAM" id="SSF50939">
    <property type="entry name" value="Sialidases"/>
    <property type="match status" value="1"/>
</dbReference>
<comment type="caution">
    <text evidence="2">The sequence shown here is derived from an EMBL/GenBank/DDBJ whole genome shotgun (WGS) entry which is preliminary data.</text>
</comment>
<organism evidence="2">
    <name type="scientific">Desulfobacca acetoxidans</name>
    <dbReference type="NCBI Taxonomy" id="60893"/>
    <lineage>
        <taxon>Bacteria</taxon>
        <taxon>Pseudomonadati</taxon>
        <taxon>Thermodesulfobacteriota</taxon>
        <taxon>Desulfobaccia</taxon>
        <taxon>Desulfobaccales</taxon>
        <taxon>Desulfobaccaceae</taxon>
        <taxon>Desulfobacca</taxon>
    </lineage>
</organism>